<dbReference type="Proteomes" id="UP000251823">
    <property type="component" value="Chromosome"/>
</dbReference>
<accession>A0ABM6X2E6</accession>
<keyword evidence="1" id="KW-0808">Transferase</keyword>
<dbReference type="GO" id="GO:0032259">
    <property type="term" value="P:methylation"/>
    <property type="evidence" value="ECO:0007669"/>
    <property type="project" value="UniProtKB-KW"/>
</dbReference>
<evidence type="ECO:0000313" key="2">
    <source>
        <dbReference type="Proteomes" id="UP000251823"/>
    </source>
</evidence>
<keyword evidence="2" id="KW-1185">Reference proteome</keyword>
<protein>
    <submittedName>
        <fullName evidence="1">Class I SAM-dependent methyltransferase</fullName>
    </submittedName>
</protein>
<reference evidence="2" key="2">
    <citation type="submission" date="2018-06" db="EMBL/GenBank/DDBJ databases">
        <title>Complete genome sequence of Actinobacillus pleuropneumoniae serotype 1 strain S4074 obtained by Oxford Nanopore and Illumina sequencing technologies.</title>
        <authorList>
            <person name="Dona V."/>
            <person name="Perreten V."/>
        </authorList>
    </citation>
    <scope>NUCLEOTIDE SEQUENCE [LARGE SCALE GENOMIC DNA]</scope>
    <source>
        <strain evidence="2">S4074</strain>
    </source>
</reference>
<dbReference type="InterPro" id="IPR029063">
    <property type="entry name" value="SAM-dependent_MTases_sf"/>
</dbReference>
<evidence type="ECO:0000313" key="1">
    <source>
        <dbReference type="EMBL" id="AXA20979.1"/>
    </source>
</evidence>
<dbReference type="Gene3D" id="3.40.50.150">
    <property type="entry name" value="Vaccinia Virus protein VP39"/>
    <property type="match status" value="1"/>
</dbReference>
<reference evidence="1 2" key="1">
    <citation type="journal article" date="2018" name="Int J Genomics">
        <title>Comparative Genomics of the First and Complete Genome of "Actinobacillus porcitonsillarum" Supports the Novel Species Hypothesis.</title>
        <authorList>
            <person name="Dona V."/>
            <person name="Perreten V."/>
        </authorList>
    </citation>
    <scope>NUCLEOTIDE SEQUENCE [LARGE SCALE GENOMIC DNA]</scope>
    <source>
        <strain evidence="1 2">S4074</strain>
    </source>
</reference>
<dbReference type="SUPFAM" id="SSF53335">
    <property type="entry name" value="S-adenosyl-L-methionine-dependent methyltransferases"/>
    <property type="match status" value="1"/>
</dbReference>
<organism evidence="1 2">
    <name type="scientific">Actinobacillus pleuropneumoniae</name>
    <name type="common">Haemophilus pleuropneumoniae</name>
    <dbReference type="NCBI Taxonomy" id="715"/>
    <lineage>
        <taxon>Bacteria</taxon>
        <taxon>Pseudomonadati</taxon>
        <taxon>Pseudomonadota</taxon>
        <taxon>Gammaproteobacteria</taxon>
        <taxon>Pasteurellales</taxon>
        <taxon>Pasteurellaceae</taxon>
        <taxon>Actinobacillus</taxon>
    </lineage>
</organism>
<proteinExistence type="predicted"/>
<gene>
    <name evidence="1" type="ORF">DRF63_02615</name>
</gene>
<dbReference type="GeneID" id="48598662"/>
<dbReference type="RefSeq" id="WP_005596624.1">
    <property type="nucleotide sequence ID" value="NZ_CP030753.1"/>
</dbReference>
<name>A0ABM6X2E6_ACTPL</name>
<dbReference type="GO" id="GO:0008168">
    <property type="term" value="F:methyltransferase activity"/>
    <property type="evidence" value="ECO:0007669"/>
    <property type="project" value="UniProtKB-KW"/>
</dbReference>
<sequence length="175" mass="20713">MGFFCRVFFMDKIILDACCGSRMFHFDKQNPLVLFADNRELRTTFKDRDKERHLVVKPDVIHDFTNMPYPDNSFKCVIFDPPHLKQGGSNSWLVKKYGKLNTDWQSQLRQGFSECFRVLDKHRILIFKWNETQIKVSEILDLTDYFPLIGHKSGKQSNTHWIAFIKDKNFSKKGD</sequence>
<dbReference type="EMBL" id="CP030753">
    <property type="protein sequence ID" value="AXA20979.1"/>
    <property type="molecule type" value="Genomic_DNA"/>
</dbReference>
<keyword evidence="1" id="KW-0489">Methyltransferase</keyword>